<dbReference type="Proteomes" id="UP000237846">
    <property type="component" value="Unassembled WGS sequence"/>
</dbReference>
<dbReference type="SMART" id="SM00387">
    <property type="entry name" value="HATPase_c"/>
    <property type="match status" value="1"/>
</dbReference>
<dbReference type="AlphaFoldDB" id="A0A2T0Q078"/>
<dbReference type="InterPro" id="IPR050980">
    <property type="entry name" value="2C_sensor_his_kinase"/>
</dbReference>
<comment type="subcellular location">
    <subcellularLocation>
        <location evidence="2">Membrane</location>
    </subcellularLocation>
</comment>
<dbReference type="InterPro" id="IPR036890">
    <property type="entry name" value="HATPase_C_sf"/>
</dbReference>
<feature type="compositionally biased region" description="Basic and acidic residues" evidence="12">
    <location>
        <begin position="840"/>
        <end position="862"/>
    </location>
</feature>
<dbReference type="InterPro" id="IPR003594">
    <property type="entry name" value="HATPase_dom"/>
</dbReference>
<evidence type="ECO:0000256" key="7">
    <source>
        <dbReference type="ARBA" id="ARBA00022741"/>
    </source>
</evidence>
<evidence type="ECO:0000256" key="1">
    <source>
        <dbReference type="ARBA" id="ARBA00000085"/>
    </source>
</evidence>
<keyword evidence="5" id="KW-0808">Transferase</keyword>
<keyword evidence="7" id="KW-0547">Nucleotide-binding</keyword>
<name>A0A2T0Q078_9ACTN</name>
<evidence type="ECO:0000256" key="8">
    <source>
        <dbReference type="ARBA" id="ARBA00022777"/>
    </source>
</evidence>
<evidence type="ECO:0000256" key="12">
    <source>
        <dbReference type="SAM" id="MobiDB-lite"/>
    </source>
</evidence>
<dbReference type="SMART" id="SM00304">
    <property type="entry name" value="HAMP"/>
    <property type="match status" value="1"/>
</dbReference>
<dbReference type="Gene3D" id="6.10.340.10">
    <property type="match status" value="1"/>
</dbReference>
<evidence type="ECO:0000256" key="5">
    <source>
        <dbReference type="ARBA" id="ARBA00022679"/>
    </source>
</evidence>
<feature type="compositionally biased region" description="Polar residues" evidence="12">
    <location>
        <begin position="943"/>
        <end position="956"/>
    </location>
</feature>
<dbReference type="Gene3D" id="3.30.565.10">
    <property type="entry name" value="Histidine kinase-like ATPase, C-terminal domain"/>
    <property type="match status" value="1"/>
</dbReference>
<feature type="compositionally biased region" description="Low complexity" evidence="12">
    <location>
        <begin position="1066"/>
        <end position="1077"/>
    </location>
</feature>
<dbReference type="GO" id="GO:0005524">
    <property type="term" value="F:ATP binding"/>
    <property type="evidence" value="ECO:0007669"/>
    <property type="project" value="UniProtKB-KW"/>
</dbReference>
<feature type="compositionally biased region" description="Polar residues" evidence="12">
    <location>
        <begin position="1"/>
        <end position="10"/>
    </location>
</feature>
<evidence type="ECO:0000256" key="11">
    <source>
        <dbReference type="ARBA" id="ARBA00023012"/>
    </source>
</evidence>
<evidence type="ECO:0000256" key="13">
    <source>
        <dbReference type="SAM" id="Phobius"/>
    </source>
</evidence>
<evidence type="ECO:0000313" key="16">
    <source>
        <dbReference type="EMBL" id="PRX97188.1"/>
    </source>
</evidence>
<dbReference type="PANTHER" id="PTHR44936">
    <property type="entry name" value="SENSOR PROTEIN CREC"/>
    <property type="match status" value="1"/>
</dbReference>
<keyword evidence="9" id="KW-0067">ATP-binding</keyword>
<feature type="compositionally biased region" description="Gly residues" evidence="12">
    <location>
        <begin position="1078"/>
        <end position="1093"/>
    </location>
</feature>
<protein>
    <recommendedName>
        <fullName evidence="3">histidine kinase</fullName>
        <ecNumber evidence="3">2.7.13.3</ecNumber>
    </recommendedName>
</protein>
<dbReference type="Pfam" id="PF08376">
    <property type="entry name" value="NIT"/>
    <property type="match status" value="1"/>
</dbReference>
<organism evidence="16 17">
    <name type="scientific">Allonocardiopsis opalescens</name>
    <dbReference type="NCBI Taxonomy" id="1144618"/>
    <lineage>
        <taxon>Bacteria</taxon>
        <taxon>Bacillati</taxon>
        <taxon>Actinomycetota</taxon>
        <taxon>Actinomycetes</taxon>
        <taxon>Streptosporangiales</taxon>
        <taxon>Allonocardiopsis</taxon>
    </lineage>
</organism>
<evidence type="ECO:0000256" key="10">
    <source>
        <dbReference type="ARBA" id="ARBA00022989"/>
    </source>
</evidence>
<dbReference type="GO" id="GO:0004673">
    <property type="term" value="F:protein histidine kinase activity"/>
    <property type="evidence" value="ECO:0007669"/>
    <property type="project" value="UniProtKB-EC"/>
</dbReference>
<keyword evidence="6 13" id="KW-0812">Transmembrane</keyword>
<evidence type="ECO:0000256" key="9">
    <source>
        <dbReference type="ARBA" id="ARBA00022840"/>
    </source>
</evidence>
<feature type="domain" description="HAMP" evidence="14">
    <location>
        <begin position="384"/>
        <end position="454"/>
    </location>
</feature>
<gene>
    <name evidence="16" type="ORF">CLV72_106224</name>
</gene>
<dbReference type="PRINTS" id="PR01217">
    <property type="entry name" value="PRICHEXTENSN"/>
</dbReference>
<dbReference type="RefSeq" id="WP_170141054.1">
    <property type="nucleotide sequence ID" value="NZ_PVZC01000006.1"/>
</dbReference>
<feature type="transmembrane region" description="Helical" evidence="13">
    <location>
        <begin position="361"/>
        <end position="383"/>
    </location>
</feature>
<feature type="region of interest" description="Disordered" evidence="12">
    <location>
        <begin position="1"/>
        <end position="29"/>
    </location>
</feature>
<evidence type="ECO:0000313" key="17">
    <source>
        <dbReference type="Proteomes" id="UP000237846"/>
    </source>
</evidence>
<keyword evidence="4" id="KW-0597">Phosphoprotein</keyword>
<keyword evidence="8" id="KW-0418">Kinase</keyword>
<dbReference type="PANTHER" id="PTHR44936:SF9">
    <property type="entry name" value="SENSOR PROTEIN CREC"/>
    <property type="match status" value="1"/>
</dbReference>
<dbReference type="InterPro" id="IPR013587">
    <property type="entry name" value="Nitrate/nitrite_sensing"/>
</dbReference>
<comment type="caution">
    <text evidence="16">The sequence shown here is derived from an EMBL/GenBank/DDBJ whole genome shotgun (WGS) entry which is preliminary data.</text>
</comment>
<keyword evidence="13" id="KW-0472">Membrane</keyword>
<evidence type="ECO:0000256" key="6">
    <source>
        <dbReference type="ARBA" id="ARBA00022692"/>
    </source>
</evidence>
<keyword evidence="10 13" id="KW-1133">Transmembrane helix</keyword>
<feature type="domain" description="Histidine kinase/HSP90-like ATPase" evidence="15">
    <location>
        <begin position="566"/>
        <end position="677"/>
    </location>
</feature>
<dbReference type="SUPFAM" id="SSF55874">
    <property type="entry name" value="ATPase domain of HSP90 chaperone/DNA topoisomerase II/histidine kinase"/>
    <property type="match status" value="1"/>
</dbReference>
<feature type="transmembrane region" description="Helical" evidence="13">
    <location>
        <begin position="50"/>
        <end position="67"/>
    </location>
</feature>
<evidence type="ECO:0000256" key="3">
    <source>
        <dbReference type="ARBA" id="ARBA00012438"/>
    </source>
</evidence>
<feature type="compositionally biased region" description="Pro residues" evidence="12">
    <location>
        <begin position="877"/>
        <end position="888"/>
    </location>
</feature>
<dbReference type="EC" id="2.7.13.3" evidence="3"/>
<evidence type="ECO:0000256" key="2">
    <source>
        <dbReference type="ARBA" id="ARBA00004370"/>
    </source>
</evidence>
<evidence type="ECO:0000259" key="15">
    <source>
        <dbReference type="SMART" id="SM00387"/>
    </source>
</evidence>
<dbReference type="Pfam" id="PF00672">
    <property type="entry name" value="HAMP"/>
    <property type="match status" value="1"/>
</dbReference>
<sequence>MPTPSTTGQNEAAKRPPVPAVLPGFSASSSQDRAGWSRFKLQNWRVRSRLLALIIIPTLVAVVLGGLRASSSLNDFNNYDRVQQLAEIGRTSVWLADELAQERNLVVQYVSTSANPQNRDAGVREELTAQQTEVLTAANELQVQIAETDNGAEFSALTRQNMRAVTSWLNQLPALRAYTVDTRMPALPATNRYSDVIDSVLALTEDIAQTTNDSEIAQSVRALNALARAREQQGHEGAILLAGLVSGELSNNEVNSIVDAVSQHGSELVAFRASASLDQRELFDDTVTGGTLDRAATVRERVLGLVRDDQPFRSASDVSGVSQWVTDMAEIGAMYYSVEDQLGDQIFNRAQTLRGEAQARLAVEAAIIVGLLALVLVVTTVVARSMVRPLRRLRSGALDVAQKRLPDEIQELRLSGDAASVPSVEPIDVHSTDEIGEVARSFDEVHQVALRLAGDEAALRSNVNAMFVNLSRRSQTLVERQLRLIDGLEQGEDDPDRLGSLFKLDHLATRMRRNNENLLVLSGHESARRWNTPISLIDVLRASLSEVEQYERVDVTAQPGLAVAGRVVNDLVHLVAELVENATAFSSHDTRVAVSGRTLANGGCMLEVSDEGIGMAAEELEEANERLANPPEIDVAVSRRMGLFVVGRLAQRHRVHVQLRSSATGGISALVLVPEELLVQERESGSKPPSVIPDTFAEATAAFAASPPVSDPTARGRDGGQAARQPERELPSAERPALPTAHTPPPPAAEPAAEPFSAFGPSSAFGGPDAAQPAEPQTGDSPVEDTGTWLRRMENERAQQETPAPWELAAAQRRAEEDEFAAPKPPEPVEPPAAASPEPWRPEPEPEPLREPERPAVPEYRHTAGSTRQPSRNAWEAPPPTVVPPPPSSRDSSSDRLPIFDSIESDWFSRRTVQPPVMSQRPEPAADSTDGGWQPLAADPAASTETGGFSRPQTGGFTRPERTERPEAPAPEPPAAAPPARPERRPRAQEPVEPPPAWRPSPADQGWEKARVAAKPTSSGTTDSGLPKRVPRANLVPGAAPTVAPVQPSLSARSAERVRSRIASFQQGLRQGRAEAGQQGGPGEGPRPGGGRRGPQSGNGDITTPIKRVQ</sequence>
<proteinExistence type="predicted"/>
<feature type="region of interest" description="Disordered" evidence="12">
    <location>
        <begin position="704"/>
        <end position="1110"/>
    </location>
</feature>
<reference evidence="16 17" key="1">
    <citation type="submission" date="2018-03" db="EMBL/GenBank/DDBJ databases">
        <title>Genomic Encyclopedia of Archaeal and Bacterial Type Strains, Phase II (KMG-II): from individual species to whole genera.</title>
        <authorList>
            <person name="Goeker M."/>
        </authorList>
    </citation>
    <scope>NUCLEOTIDE SEQUENCE [LARGE SCALE GENOMIC DNA]</scope>
    <source>
        <strain evidence="16 17">DSM 45601</strain>
    </source>
</reference>
<dbReference type="InterPro" id="IPR003660">
    <property type="entry name" value="HAMP_dom"/>
</dbReference>
<dbReference type="Pfam" id="PF02518">
    <property type="entry name" value="HATPase_c"/>
    <property type="match status" value="1"/>
</dbReference>
<dbReference type="GO" id="GO:0016020">
    <property type="term" value="C:membrane"/>
    <property type="evidence" value="ECO:0007669"/>
    <property type="project" value="UniProtKB-SubCell"/>
</dbReference>
<keyword evidence="17" id="KW-1185">Reference proteome</keyword>
<dbReference type="EMBL" id="PVZC01000006">
    <property type="protein sequence ID" value="PRX97188.1"/>
    <property type="molecule type" value="Genomic_DNA"/>
</dbReference>
<accession>A0A2T0Q078</accession>
<feature type="compositionally biased region" description="Pro residues" evidence="12">
    <location>
        <begin position="968"/>
        <end position="980"/>
    </location>
</feature>
<keyword evidence="11" id="KW-0902">Two-component regulatory system</keyword>
<evidence type="ECO:0000259" key="14">
    <source>
        <dbReference type="SMART" id="SM00304"/>
    </source>
</evidence>
<dbReference type="CDD" id="cd06225">
    <property type="entry name" value="HAMP"/>
    <property type="match status" value="1"/>
</dbReference>
<evidence type="ECO:0000256" key="4">
    <source>
        <dbReference type="ARBA" id="ARBA00022553"/>
    </source>
</evidence>
<feature type="compositionally biased region" description="Low complexity" evidence="12">
    <location>
        <begin position="750"/>
        <end position="768"/>
    </location>
</feature>
<comment type="catalytic activity">
    <reaction evidence="1">
        <text>ATP + protein L-histidine = ADP + protein N-phospho-L-histidine.</text>
        <dbReference type="EC" id="2.7.13.3"/>
    </reaction>
</comment>
<feature type="compositionally biased region" description="Basic and acidic residues" evidence="12">
    <location>
        <begin position="981"/>
        <end position="990"/>
    </location>
</feature>
<dbReference type="GO" id="GO:0000160">
    <property type="term" value="P:phosphorelay signal transduction system"/>
    <property type="evidence" value="ECO:0007669"/>
    <property type="project" value="UniProtKB-KW"/>
</dbReference>